<organism evidence="1 2">
    <name type="scientific">Streptomyces albiflavescens</name>
    <dbReference type="NCBI Taxonomy" id="1623582"/>
    <lineage>
        <taxon>Bacteria</taxon>
        <taxon>Bacillati</taxon>
        <taxon>Actinomycetota</taxon>
        <taxon>Actinomycetes</taxon>
        <taxon>Kitasatosporales</taxon>
        <taxon>Streptomycetaceae</taxon>
        <taxon>Streptomyces</taxon>
    </lineage>
</organism>
<reference evidence="1 2" key="1">
    <citation type="journal article" date="2014" name="Int. J. Syst. Evol. Microbiol.">
        <title>Complete genome sequence of Corynebacterium casei LMG S-19264T (=DSM 44701T), isolated from a smear-ripened cheese.</title>
        <authorList>
            <consortium name="US DOE Joint Genome Institute (JGI-PGF)"/>
            <person name="Walter F."/>
            <person name="Albersmeier A."/>
            <person name="Kalinowski J."/>
            <person name="Ruckert C."/>
        </authorList>
    </citation>
    <scope>NUCLEOTIDE SEQUENCE [LARGE SCALE GENOMIC DNA]</scope>
    <source>
        <strain evidence="1 2">CGMCC 4.7111</strain>
    </source>
</reference>
<name>A0A917YG56_9ACTN</name>
<sequence length="72" mass="7670">MLLLAVDEVRQGCPKSLLYIQSVVAAEAGDRVPAMVSMKVASPVDRASLSEALRDVMIARIEGACELPVNQS</sequence>
<evidence type="ECO:0000313" key="2">
    <source>
        <dbReference type="Proteomes" id="UP000600365"/>
    </source>
</evidence>
<evidence type="ECO:0000313" key="1">
    <source>
        <dbReference type="EMBL" id="GGN96166.1"/>
    </source>
</evidence>
<dbReference type="Proteomes" id="UP000600365">
    <property type="component" value="Unassembled WGS sequence"/>
</dbReference>
<protein>
    <submittedName>
        <fullName evidence="1">Uncharacterized protein</fullName>
    </submittedName>
</protein>
<keyword evidence="2" id="KW-1185">Reference proteome</keyword>
<dbReference type="EMBL" id="BMMM01000035">
    <property type="protein sequence ID" value="GGN96166.1"/>
    <property type="molecule type" value="Genomic_DNA"/>
</dbReference>
<comment type="caution">
    <text evidence="1">The sequence shown here is derived from an EMBL/GenBank/DDBJ whole genome shotgun (WGS) entry which is preliminary data.</text>
</comment>
<dbReference type="AlphaFoldDB" id="A0A917YG56"/>
<gene>
    <name evidence="1" type="ORF">GCM10011579_097300</name>
</gene>
<accession>A0A917YG56</accession>
<proteinExistence type="predicted"/>